<gene>
    <name evidence="2" type="ORF">ACFFP0_21425</name>
</gene>
<sequence>MTTIGSTNPYHASLLAGYGKNGGDRNTSGGGDYTAPRQSSPGSVTGGVTGSDTVFGARLAGALWSMESQGVDLNQTADDAWLGEPRSTTYEDEFTELSRKTFAERIREQYLDKHGLTEGDLKAMSQEDRDAVEAEIRKAILEATGVNGRKQEADMEAGAANPAAPAPVGTARQGTRDDPLFSL</sequence>
<accession>A0ABV6ANX5</accession>
<comment type="caution">
    <text evidence="2">The sequence shown here is derived from an EMBL/GenBank/DDBJ whole genome shotgun (WGS) entry which is preliminary data.</text>
</comment>
<evidence type="ECO:0000313" key="3">
    <source>
        <dbReference type="Proteomes" id="UP001589692"/>
    </source>
</evidence>
<dbReference type="RefSeq" id="WP_377264226.1">
    <property type="nucleotide sequence ID" value="NZ_JBHMAA010000024.1"/>
</dbReference>
<organism evidence="2 3">
    <name type="scientific">Rhizobium puerariae</name>
    <dbReference type="NCBI Taxonomy" id="1585791"/>
    <lineage>
        <taxon>Bacteria</taxon>
        <taxon>Pseudomonadati</taxon>
        <taxon>Pseudomonadota</taxon>
        <taxon>Alphaproteobacteria</taxon>
        <taxon>Hyphomicrobiales</taxon>
        <taxon>Rhizobiaceae</taxon>
        <taxon>Rhizobium/Agrobacterium group</taxon>
        <taxon>Rhizobium</taxon>
    </lineage>
</organism>
<keyword evidence="3" id="KW-1185">Reference proteome</keyword>
<reference evidence="2 3" key="1">
    <citation type="submission" date="2024-09" db="EMBL/GenBank/DDBJ databases">
        <authorList>
            <person name="Sun Q."/>
            <person name="Mori K."/>
        </authorList>
    </citation>
    <scope>NUCLEOTIDE SEQUENCE [LARGE SCALE GENOMIC DNA]</scope>
    <source>
        <strain evidence="2 3">TBRC 4938</strain>
    </source>
</reference>
<evidence type="ECO:0000313" key="2">
    <source>
        <dbReference type="EMBL" id="MFB9951418.1"/>
    </source>
</evidence>
<dbReference type="Proteomes" id="UP001589692">
    <property type="component" value="Unassembled WGS sequence"/>
</dbReference>
<name>A0ABV6ANX5_9HYPH</name>
<feature type="region of interest" description="Disordered" evidence="1">
    <location>
        <begin position="147"/>
        <end position="183"/>
    </location>
</feature>
<feature type="region of interest" description="Disordered" evidence="1">
    <location>
        <begin position="16"/>
        <end position="49"/>
    </location>
</feature>
<dbReference type="EMBL" id="JBHMAA010000024">
    <property type="protein sequence ID" value="MFB9951418.1"/>
    <property type="molecule type" value="Genomic_DNA"/>
</dbReference>
<feature type="compositionally biased region" description="Low complexity" evidence="1">
    <location>
        <begin position="157"/>
        <end position="167"/>
    </location>
</feature>
<feature type="compositionally biased region" description="Basic and acidic residues" evidence="1">
    <location>
        <begin position="174"/>
        <end position="183"/>
    </location>
</feature>
<proteinExistence type="predicted"/>
<evidence type="ECO:0000256" key="1">
    <source>
        <dbReference type="SAM" id="MobiDB-lite"/>
    </source>
</evidence>
<protein>
    <submittedName>
        <fullName evidence="2">Uncharacterized protein</fullName>
    </submittedName>
</protein>